<accession>A0ABS4NPX1</accession>
<protein>
    <submittedName>
        <fullName evidence="1">Uncharacterized protein</fullName>
    </submittedName>
</protein>
<keyword evidence="2" id="KW-1185">Reference proteome</keyword>
<dbReference type="Proteomes" id="UP000773462">
    <property type="component" value="Unassembled WGS sequence"/>
</dbReference>
<sequence>MKTNLEQAKKRILNIDWNLISIDKPSHVILVTEFIRRGNIFLDFNSKDNNRRAIFNASEIIDFSMPETIKEENSRLISVNLDWTTEYLCDFYLEWSYAMDQEVPIALQFHDLYDPIIKLFERGGRISYHHNELVCGNHAWARNSGAITRDIPPQDISDEVLDRIDLDNGGN</sequence>
<reference evidence="1 2" key="1">
    <citation type="submission" date="2021-03" db="EMBL/GenBank/DDBJ databases">
        <title>Genomic Encyclopedia of Type Strains, Phase IV (KMG-IV): sequencing the most valuable type-strain genomes for metagenomic binning, comparative biology and taxonomic classification.</title>
        <authorList>
            <person name="Goeker M."/>
        </authorList>
    </citation>
    <scope>NUCLEOTIDE SEQUENCE [LARGE SCALE GENOMIC DNA]</scope>
    <source>
        <strain evidence="1 2">DSM 101953</strain>
    </source>
</reference>
<name>A0ABS4NPX1_9BACL</name>
<evidence type="ECO:0000313" key="1">
    <source>
        <dbReference type="EMBL" id="MBP2112111.1"/>
    </source>
</evidence>
<organism evidence="1 2">
    <name type="scientific">Paenibacillus silagei</name>
    <dbReference type="NCBI Taxonomy" id="1670801"/>
    <lineage>
        <taxon>Bacteria</taxon>
        <taxon>Bacillati</taxon>
        <taxon>Bacillota</taxon>
        <taxon>Bacilli</taxon>
        <taxon>Bacillales</taxon>
        <taxon>Paenibacillaceae</taxon>
        <taxon>Paenibacillus</taxon>
    </lineage>
</organism>
<evidence type="ECO:0000313" key="2">
    <source>
        <dbReference type="Proteomes" id="UP000773462"/>
    </source>
</evidence>
<comment type="caution">
    <text evidence="1">The sequence shown here is derived from an EMBL/GenBank/DDBJ whole genome shotgun (WGS) entry which is preliminary data.</text>
</comment>
<gene>
    <name evidence="1" type="ORF">J2Z70_002265</name>
</gene>
<dbReference type="EMBL" id="JAGGLV010000006">
    <property type="protein sequence ID" value="MBP2112111.1"/>
    <property type="molecule type" value="Genomic_DNA"/>
</dbReference>
<proteinExistence type="predicted"/>